<feature type="transmembrane region" description="Helical" evidence="6">
    <location>
        <begin position="165"/>
        <end position="185"/>
    </location>
</feature>
<evidence type="ECO:0000256" key="4">
    <source>
        <dbReference type="ARBA" id="ARBA00023136"/>
    </source>
</evidence>
<protein>
    <recommendedName>
        <fullName evidence="7">Rhodopsin domain-containing protein</fullName>
    </recommendedName>
</protein>
<feature type="transmembrane region" description="Helical" evidence="6">
    <location>
        <begin position="117"/>
        <end position="137"/>
    </location>
</feature>
<organism evidence="8 9">
    <name type="scientific">Hyaloscypha variabilis (strain UAMH 11265 / GT02V1 / F)</name>
    <name type="common">Meliniomyces variabilis</name>
    <dbReference type="NCBI Taxonomy" id="1149755"/>
    <lineage>
        <taxon>Eukaryota</taxon>
        <taxon>Fungi</taxon>
        <taxon>Dikarya</taxon>
        <taxon>Ascomycota</taxon>
        <taxon>Pezizomycotina</taxon>
        <taxon>Leotiomycetes</taxon>
        <taxon>Helotiales</taxon>
        <taxon>Hyaloscyphaceae</taxon>
        <taxon>Hyaloscypha</taxon>
        <taxon>Hyaloscypha variabilis</taxon>
    </lineage>
</organism>
<dbReference type="EMBL" id="KZ613972">
    <property type="protein sequence ID" value="PMD29737.1"/>
    <property type="molecule type" value="Genomic_DNA"/>
</dbReference>
<comment type="subcellular location">
    <subcellularLocation>
        <location evidence="1">Membrane</location>
        <topology evidence="1">Multi-pass membrane protein</topology>
    </subcellularLocation>
</comment>
<evidence type="ECO:0000256" key="3">
    <source>
        <dbReference type="ARBA" id="ARBA00022989"/>
    </source>
</evidence>
<feature type="transmembrane region" description="Helical" evidence="6">
    <location>
        <begin position="80"/>
        <end position="105"/>
    </location>
</feature>
<comment type="similarity">
    <text evidence="5">Belongs to the SAT4 family.</text>
</comment>
<gene>
    <name evidence="8" type="ORF">L207DRAFT_444938</name>
</gene>
<dbReference type="PANTHER" id="PTHR33048:SF15">
    <property type="entry name" value="INTEGRAL MEMBRANE PROTEIN"/>
    <property type="match status" value="1"/>
</dbReference>
<evidence type="ECO:0000256" key="6">
    <source>
        <dbReference type="SAM" id="Phobius"/>
    </source>
</evidence>
<feature type="domain" description="Rhodopsin" evidence="7">
    <location>
        <begin position="27"/>
        <end position="261"/>
    </location>
</feature>
<dbReference type="OrthoDB" id="5022096at2759"/>
<proteinExistence type="inferred from homology"/>
<evidence type="ECO:0000256" key="1">
    <source>
        <dbReference type="ARBA" id="ARBA00004141"/>
    </source>
</evidence>
<evidence type="ECO:0000313" key="8">
    <source>
        <dbReference type="EMBL" id="PMD29737.1"/>
    </source>
</evidence>
<reference evidence="8 9" key="1">
    <citation type="submission" date="2016-04" db="EMBL/GenBank/DDBJ databases">
        <title>A degradative enzymes factory behind the ericoid mycorrhizal symbiosis.</title>
        <authorList>
            <consortium name="DOE Joint Genome Institute"/>
            <person name="Martino E."/>
            <person name="Morin E."/>
            <person name="Grelet G."/>
            <person name="Kuo A."/>
            <person name="Kohler A."/>
            <person name="Daghino S."/>
            <person name="Barry K."/>
            <person name="Choi C."/>
            <person name="Cichocki N."/>
            <person name="Clum A."/>
            <person name="Copeland A."/>
            <person name="Hainaut M."/>
            <person name="Haridas S."/>
            <person name="Labutti K."/>
            <person name="Lindquist E."/>
            <person name="Lipzen A."/>
            <person name="Khouja H.-R."/>
            <person name="Murat C."/>
            <person name="Ohm R."/>
            <person name="Olson A."/>
            <person name="Spatafora J."/>
            <person name="Veneault-Fourrey C."/>
            <person name="Henrissat B."/>
            <person name="Grigoriev I."/>
            <person name="Martin F."/>
            <person name="Perotto S."/>
        </authorList>
    </citation>
    <scope>NUCLEOTIDE SEQUENCE [LARGE SCALE GENOMIC DNA]</scope>
    <source>
        <strain evidence="8 9">F</strain>
    </source>
</reference>
<dbReference type="Pfam" id="PF20684">
    <property type="entry name" value="Fung_rhodopsin"/>
    <property type="match status" value="1"/>
</dbReference>
<evidence type="ECO:0000313" key="9">
    <source>
        <dbReference type="Proteomes" id="UP000235786"/>
    </source>
</evidence>
<evidence type="ECO:0000256" key="2">
    <source>
        <dbReference type="ARBA" id="ARBA00022692"/>
    </source>
</evidence>
<keyword evidence="3 6" id="KW-1133">Transmembrane helix</keyword>
<sequence length="384" mass="42096">MALQDNQPLDIWVTVLLLVVPMIALAARVYVRLTNKTFGADDALMAAGAFFYVFQCTTVIGGAVAGIGLQNEHITGHAQYWFYFNILAYSTAAVFVRLSILVTLLRLFDSTRYKYSIYVAMATIIAVAFQGIIFLLVQCKPISWYWDKTGSGSCVSSAAIRGNTIATNFMAAATDVYSAVLPIILLWNVQMNLRSKFLVCIMLSLGAFAAVTIVVRLPAIVNLQDHEDSLYSVSVSILWGTAETGIGITAASLSTLRPLFRSWIGTSHDKSNDHSYSLGTMPSAGRRFHPTVLTDGMARLPDPSGNEAWKGDSTDVSDSIRGKQYDLAEMNRQGFNAKTNVSAEAIEDLHGDSNSDTEILDAQYRHKGIRMEKTFVVESTKEIV</sequence>
<dbReference type="PANTHER" id="PTHR33048">
    <property type="entry name" value="PTH11-LIKE INTEGRAL MEMBRANE PROTEIN (AFU_ORTHOLOGUE AFUA_5G11245)"/>
    <property type="match status" value="1"/>
</dbReference>
<keyword evidence="2 6" id="KW-0812">Transmembrane</keyword>
<dbReference type="GO" id="GO:0016020">
    <property type="term" value="C:membrane"/>
    <property type="evidence" value="ECO:0007669"/>
    <property type="project" value="UniProtKB-SubCell"/>
</dbReference>
<evidence type="ECO:0000259" key="7">
    <source>
        <dbReference type="Pfam" id="PF20684"/>
    </source>
</evidence>
<dbReference type="Proteomes" id="UP000235786">
    <property type="component" value="Unassembled WGS sequence"/>
</dbReference>
<accession>A0A2J6QTZ8</accession>
<feature type="transmembrane region" description="Helical" evidence="6">
    <location>
        <begin position="12"/>
        <end position="31"/>
    </location>
</feature>
<dbReference type="InterPro" id="IPR052337">
    <property type="entry name" value="SAT4-like"/>
</dbReference>
<evidence type="ECO:0000256" key="5">
    <source>
        <dbReference type="ARBA" id="ARBA00038359"/>
    </source>
</evidence>
<feature type="transmembrane region" description="Helical" evidence="6">
    <location>
        <begin position="43"/>
        <end position="68"/>
    </location>
</feature>
<feature type="transmembrane region" description="Helical" evidence="6">
    <location>
        <begin position="237"/>
        <end position="260"/>
    </location>
</feature>
<name>A0A2J6QTZ8_HYAVF</name>
<dbReference type="InterPro" id="IPR049326">
    <property type="entry name" value="Rhodopsin_dom_fungi"/>
</dbReference>
<dbReference type="AlphaFoldDB" id="A0A2J6QTZ8"/>
<keyword evidence="9" id="KW-1185">Reference proteome</keyword>
<keyword evidence="4 6" id="KW-0472">Membrane</keyword>
<feature type="transmembrane region" description="Helical" evidence="6">
    <location>
        <begin position="197"/>
        <end position="217"/>
    </location>
</feature>